<protein>
    <submittedName>
        <fullName evidence="1">Uncharacterized protein</fullName>
    </submittedName>
</protein>
<sequence>PLPPPPSCAASLFYTYPRCMCHDMIAGEFRRPLEMDVVTHGRIRPSMAKVRVEMDLLTPLIHNVWVGSEDDDSPINGYEQ</sequence>
<comment type="caution">
    <text evidence="1">The sequence shown here is derived from an EMBL/GenBank/DDBJ whole genome shotgun (WGS) entry which is preliminary data.</text>
</comment>
<organism evidence="1 2">
    <name type="scientific">Datura stramonium</name>
    <name type="common">Jimsonweed</name>
    <name type="synonym">Common thornapple</name>
    <dbReference type="NCBI Taxonomy" id="4076"/>
    <lineage>
        <taxon>Eukaryota</taxon>
        <taxon>Viridiplantae</taxon>
        <taxon>Streptophyta</taxon>
        <taxon>Embryophyta</taxon>
        <taxon>Tracheophyta</taxon>
        <taxon>Spermatophyta</taxon>
        <taxon>Magnoliopsida</taxon>
        <taxon>eudicotyledons</taxon>
        <taxon>Gunneridae</taxon>
        <taxon>Pentapetalae</taxon>
        <taxon>asterids</taxon>
        <taxon>lamiids</taxon>
        <taxon>Solanales</taxon>
        <taxon>Solanaceae</taxon>
        <taxon>Solanoideae</taxon>
        <taxon>Datureae</taxon>
        <taxon>Datura</taxon>
    </lineage>
</organism>
<accession>A0ABS8TDB8</accession>
<evidence type="ECO:0000313" key="2">
    <source>
        <dbReference type="Proteomes" id="UP000823775"/>
    </source>
</evidence>
<dbReference type="EMBL" id="JACEIK010001350">
    <property type="protein sequence ID" value="MCD7468512.1"/>
    <property type="molecule type" value="Genomic_DNA"/>
</dbReference>
<proteinExistence type="predicted"/>
<keyword evidence="2" id="KW-1185">Reference proteome</keyword>
<feature type="non-terminal residue" evidence="1">
    <location>
        <position position="1"/>
    </location>
</feature>
<reference evidence="1 2" key="1">
    <citation type="journal article" date="2021" name="BMC Genomics">
        <title>Datura genome reveals duplications of psychoactive alkaloid biosynthetic genes and high mutation rate following tissue culture.</title>
        <authorList>
            <person name="Rajewski A."/>
            <person name="Carter-House D."/>
            <person name="Stajich J."/>
            <person name="Litt A."/>
        </authorList>
    </citation>
    <scope>NUCLEOTIDE SEQUENCE [LARGE SCALE GENOMIC DNA]</scope>
    <source>
        <strain evidence="1">AR-01</strain>
    </source>
</reference>
<name>A0ABS8TDB8_DATST</name>
<evidence type="ECO:0000313" key="1">
    <source>
        <dbReference type="EMBL" id="MCD7468512.1"/>
    </source>
</evidence>
<dbReference type="Proteomes" id="UP000823775">
    <property type="component" value="Unassembled WGS sequence"/>
</dbReference>
<gene>
    <name evidence="1" type="ORF">HAX54_006832</name>
</gene>